<dbReference type="SUPFAM" id="SSF53756">
    <property type="entry name" value="UDP-Glycosyltransferase/glycogen phosphorylase"/>
    <property type="match status" value="1"/>
</dbReference>
<name>A0A382N1L3_9ZZZZ</name>
<proteinExistence type="predicted"/>
<reference evidence="1" key="1">
    <citation type="submission" date="2018-05" db="EMBL/GenBank/DDBJ databases">
        <authorList>
            <person name="Lanie J.A."/>
            <person name="Ng W.-L."/>
            <person name="Kazmierczak K.M."/>
            <person name="Andrzejewski T.M."/>
            <person name="Davidsen T.M."/>
            <person name="Wayne K.J."/>
            <person name="Tettelin H."/>
            <person name="Glass J.I."/>
            <person name="Rusch D."/>
            <person name="Podicherti R."/>
            <person name="Tsui H.-C.T."/>
            <person name="Winkler M.E."/>
        </authorList>
    </citation>
    <scope>NUCLEOTIDE SEQUENCE</scope>
</reference>
<organism evidence="1">
    <name type="scientific">marine metagenome</name>
    <dbReference type="NCBI Taxonomy" id="408172"/>
    <lineage>
        <taxon>unclassified sequences</taxon>
        <taxon>metagenomes</taxon>
        <taxon>ecological metagenomes</taxon>
    </lineage>
</organism>
<dbReference type="AlphaFoldDB" id="A0A382N1L3"/>
<dbReference type="EMBL" id="UINC01097336">
    <property type="protein sequence ID" value="SVC54956.1"/>
    <property type="molecule type" value="Genomic_DNA"/>
</dbReference>
<evidence type="ECO:0008006" key="2">
    <source>
        <dbReference type="Google" id="ProtNLM"/>
    </source>
</evidence>
<feature type="non-terminal residue" evidence="1">
    <location>
        <position position="39"/>
    </location>
</feature>
<sequence>MTILGTRPEIIRLSRIIAVLDKYMDHILVHTGQNYDYEL</sequence>
<protein>
    <recommendedName>
        <fullName evidence="2">UDP-N-acetylglucosamine 2-epimerase domain-containing protein</fullName>
    </recommendedName>
</protein>
<accession>A0A382N1L3</accession>
<evidence type="ECO:0000313" key="1">
    <source>
        <dbReference type="EMBL" id="SVC54956.1"/>
    </source>
</evidence>
<dbReference type="Gene3D" id="3.40.50.2000">
    <property type="entry name" value="Glycogen Phosphorylase B"/>
    <property type="match status" value="1"/>
</dbReference>
<gene>
    <name evidence="1" type="ORF">METZ01_LOCUS307810</name>
</gene>